<evidence type="ECO:0000256" key="1">
    <source>
        <dbReference type="SAM" id="SignalP"/>
    </source>
</evidence>
<proteinExistence type="predicted"/>
<dbReference type="AlphaFoldDB" id="A0A402B1B7"/>
<feature type="signal peptide" evidence="1">
    <location>
        <begin position="1"/>
        <end position="29"/>
    </location>
</feature>
<dbReference type="SUPFAM" id="SSF49785">
    <property type="entry name" value="Galactose-binding domain-like"/>
    <property type="match status" value="3"/>
</dbReference>
<feature type="chain" id="PRO_5019262742" description="F5/8 type C domain-containing protein" evidence="1">
    <location>
        <begin position="30"/>
        <end position="792"/>
    </location>
</feature>
<dbReference type="OrthoDB" id="9775889at2"/>
<feature type="domain" description="F5/8 type C" evidence="2">
    <location>
        <begin position="510"/>
        <end position="660"/>
    </location>
</feature>
<gene>
    <name evidence="3" type="ORF">KDA_06390</name>
</gene>
<keyword evidence="4" id="KW-1185">Reference proteome</keyword>
<protein>
    <recommendedName>
        <fullName evidence="2">F5/8 type C domain-containing protein</fullName>
    </recommendedName>
</protein>
<dbReference type="InterPro" id="IPR000421">
    <property type="entry name" value="FA58C"/>
</dbReference>
<dbReference type="RefSeq" id="WP_126625768.1">
    <property type="nucleotide sequence ID" value="NZ_BIFT01000001.1"/>
</dbReference>
<dbReference type="EMBL" id="BIFT01000001">
    <property type="protein sequence ID" value="GCE25155.1"/>
    <property type="molecule type" value="Genomic_DNA"/>
</dbReference>
<accession>A0A402B1B7</accession>
<evidence type="ECO:0000313" key="3">
    <source>
        <dbReference type="EMBL" id="GCE25155.1"/>
    </source>
</evidence>
<keyword evidence="1" id="KW-0732">Signal</keyword>
<dbReference type="PROSITE" id="PS50022">
    <property type="entry name" value="FA58C_3"/>
    <property type="match status" value="2"/>
</dbReference>
<dbReference type="Proteomes" id="UP000287171">
    <property type="component" value="Unassembled WGS sequence"/>
</dbReference>
<evidence type="ECO:0000259" key="2">
    <source>
        <dbReference type="PROSITE" id="PS50022"/>
    </source>
</evidence>
<sequence length="792" mass="85200">MKEYHSSRKHFYVVLLLLMLLGSTIGTVAQTKQAHADSPNLVQNGGFEDSLTPWYDFGGTAQTSSSVTHSGKGALVMGTGQQGAGQSLTLEPNTYYSFSGWGKTTGSGEYAQITLRVVDGSGGQVDYQMPFTLSDWTRQARTILTPPTVSSVILYVLKSAGSGYFYADDLFVGVGRDVEAWPLATNSIWNTSIGSSAVYKPVNLIAQDSIIEDDFPVIYGDANAPRRDAFTAGSTSANDFGFCNQDPSKGSVGIPQGTMQIPDSYTINNWTRNPNYTPNNAGIFVQGDGRTVAQTQPLTRCDPSGPVFGYRGTDTDLYSTGNGGIHYGSGLSAIGGLIRQGELIGPAPIRHALQLEIWMEKFASNNPAFRWPADRNDYGAANNYCSDDPCKSDPGSYNSIKQGSLLAIPTNVTPESLGIKTDPGRKIFYALQDYGGYLTDDTGWYWEAMGTEKGVSTEMASKYGYPFNVSKNSTGGALDWYNDFTSVFKALQVIDNNSPTSIGGGGTPRVTTPIPDFVSTPPPAPVALDRTGWTVHASINNGDAAKMLDGQNATAWQTGQAQAQGQNFVVDLQTVQSFDQVSLDATDPAFYSAFAQGYEVDVSNDATNWIQVHAGTGSGTSPTLATFIPQQARYVRINLLNGNLNGVNSWAVGEFNLYNTNKNTQRPLDRSSWTATSSVGPNANYAIDGNSATHWSTGRGQANGDHFEVDLGSASSFSKIVLDNSHVPDEYAHGLLVYVSNDGTNWTGVTALYPNSPVTTITFSTQTARYISLWQTENVSAPWSIDELTLYP</sequence>
<evidence type="ECO:0000313" key="4">
    <source>
        <dbReference type="Proteomes" id="UP000287171"/>
    </source>
</evidence>
<comment type="caution">
    <text evidence="3">The sequence shown here is derived from an EMBL/GenBank/DDBJ whole genome shotgun (WGS) entry which is preliminary data.</text>
</comment>
<dbReference type="InterPro" id="IPR008979">
    <property type="entry name" value="Galactose-bd-like_sf"/>
</dbReference>
<dbReference type="Gene3D" id="2.60.120.260">
    <property type="entry name" value="Galactose-binding domain-like"/>
    <property type="match status" value="3"/>
</dbReference>
<reference evidence="4" key="1">
    <citation type="submission" date="2018-12" db="EMBL/GenBank/DDBJ databases">
        <title>Tengunoibacter tsumagoiensis gen. nov., sp. nov., Dictyobacter kobayashii sp. nov., D. alpinus sp. nov., and D. joshuensis sp. nov. and description of Dictyobacteraceae fam. nov. within the order Ktedonobacterales isolated from Tengu-no-mugimeshi.</title>
        <authorList>
            <person name="Wang C.M."/>
            <person name="Zheng Y."/>
            <person name="Sakai Y."/>
            <person name="Toyoda A."/>
            <person name="Minakuchi Y."/>
            <person name="Abe K."/>
            <person name="Yokota A."/>
            <person name="Yabe S."/>
        </authorList>
    </citation>
    <scope>NUCLEOTIDE SEQUENCE [LARGE SCALE GENOMIC DNA]</scope>
    <source>
        <strain evidence="4">Uno16</strain>
    </source>
</reference>
<organism evidence="3 4">
    <name type="scientific">Dictyobacter alpinus</name>
    <dbReference type="NCBI Taxonomy" id="2014873"/>
    <lineage>
        <taxon>Bacteria</taxon>
        <taxon>Bacillati</taxon>
        <taxon>Chloroflexota</taxon>
        <taxon>Ktedonobacteria</taxon>
        <taxon>Ktedonobacterales</taxon>
        <taxon>Dictyobacteraceae</taxon>
        <taxon>Dictyobacter</taxon>
    </lineage>
</organism>
<name>A0A402B1B7_9CHLR</name>
<dbReference type="Pfam" id="PF00754">
    <property type="entry name" value="F5_F8_type_C"/>
    <property type="match status" value="2"/>
</dbReference>
<feature type="domain" description="F5/8 type C" evidence="2">
    <location>
        <begin position="671"/>
        <end position="792"/>
    </location>
</feature>